<gene>
    <name evidence="2" type="ORF">BO86DRAFT_220187</name>
</gene>
<proteinExistence type="predicted"/>
<accession>A0A8T8WP69</accession>
<sequence>MEFQCELVEQVDFTRTVDRFSCSILCTIYYSWAWSSTRESQLGSGLGPPHPATRSKGWVDGACMLATTTGRQDRTGQDRTGQDRTGQGRAGELPGKSWASSGGGEEQRN</sequence>
<dbReference type="RefSeq" id="XP_025523334.1">
    <property type="nucleotide sequence ID" value="XM_025666910.1"/>
</dbReference>
<dbReference type="AlphaFoldDB" id="A0A8T8WP69"/>
<keyword evidence="3" id="KW-1185">Reference proteome</keyword>
<dbReference type="EMBL" id="KZ824842">
    <property type="protein sequence ID" value="RAH77440.1"/>
    <property type="molecule type" value="Genomic_DNA"/>
</dbReference>
<protein>
    <submittedName>
        <fullName evidence="2">Uncharacterized protein</fullName>
    </submittedName>
</protein>
<feature type="region of interest" description="Disordered" evidence="1">
    <location>
        <begin position="39"/>
        <end position="109"/>
    </location>
</feature>
<evidence type="ECO:0000313" key="3">
    <source>
        <dbReference type="Proteomes" id="UP000249497"/>
    </source>
</evidence>
<evidence type="ECO:0000313" key="2">
    <source>
        <dbReference type="EMBL" id="RAH77440.1"/>
    </source>
</evidence>
<organism evidence="2 3">
    <name type="scientific">Aspergillus japonicus CBS 114.51</name>
    <dbReference type="NCBI Taxonomy" id="1448312"/>
    <lineage>
        <taxon>Eukaryota</taxon>
        <taxon>Fungi</taxon>
        <taxon>Dikarya</taxon>
        <taxon>Ascomycota</taxon>
        <taxon>Pezizomycotina</taxon>
        <taxon>Eurotiomycetes</taxon>
        <taxon>Eurotiomycetidae</taxon>
        <taxon>Eurotiales</taxon>
        <taxon>Aspergillaceae</taxon>
        <taxon>Aspergillus</taxon>
        <taxon>Aspergillus subgen. Circumdati</taxon>
    </lineage>
</organism>
<feature type="compositionally biased region" description="Basic and acidic residues" evidence="1">
    <location>
        <begin position="71"/>
        <end position="82"/>
    </location>
</feature>
<reference evidence="2 3" key="1">
    <citation type="submission" date="2018-02" db="EMBL/GenBank/DDBJ databases">
        <title>The genomes of Aspergillus section Nigri reveals drivers in fungal speciation.</title>
        <authorList>
            <consortium name="DOE Joint Genome Institute"/>
            <person name="Vesth T.C."/>
            <person name="Nybo J."/>
            <person name="Theobald S."/>
            <person name="Brandl J."/>
            <person name="Frisvad J.C."/>
            <person name="Nielsen K.F."/>
            <person name="Lyhne E.K."/>
            <person name="Kogle M.E."/>
            <person name="Kuo A."/>
            <person name="Riley R."/>
            <person name="Clum A."/>
            <person name="Nolan M."/>
            <person name="Lipzen A."/>
            <person name="Salamov A."/>
            <person name="Henrissat B."/>
            <person name="Wiebenga A."/>
            <person name="De vries R.P."/>
            <person name="Grigoriev I.V."/>
            <person name="Mortensen U.H."/>
            <person name="Andersen M.R."/>
            <person name="Baker S.E."/>
        </authorList>
    </citation>
    <scope>NUCLEOTIDE SEQUENCE [LARGE SCALE GENOMIC DNA]</scope>
    <source>
        <strain evidence="2 3">CBS 114.51</strain>
    </source>
</reference>
<dbReference type="Proteomes" id="UP000249497">
    <property type="component" value="Unassembled WGS sequence"/>
</dbReference>
<name>A0A8T8WP69_ASPJA</name>
<evidence type="ECO:0000256" key="1">
    <source>
        <dbReference type="SAM" id="MobiDB-lite"/>
    </source>
</evidence>
<dbReference type="GeneID" id="37170602"/>